<dbReference type="Proteomes" id="UP000218968">
    <property type="component" value="Chromosome"/>
</dbReference>
<name>A0A290XEA1_9GAMM</name>
<dbReference type="AlphaFoldDB" id="A0A290XEA1"/>
<accession>A0A290XEA1</accession>
<proteinExistence type="predicted"/>
<dbReference type="EMBL" id="CP023406">
    <property type="protein sequence ID" value="ATD67266.1"/>
    <property type="molecule type" value="Genomic_DNA"/>
</dbReference>
<feature type="chain" id="PRO_5012267966" evidence="1">
    <location>
        <begin position="23"/>
        <end position="154"/>
    </location>
</feature>
<keyword evidence="3" id="KW-1185">Reference proteome</keyword>
<organism evidence="2 3">
    <name type="scientific">Luteimonas chenhongjianii</name>
    <dbReference type="NCBI Taxonomy" id="2006110"/>
    <lineage>
        <taxon>Bacteria</taxon>
        <taxon>Pseudomonadati</taxon>
        <taxon>Pseudomonadota</taxon>
        <taxon>Gammaproteobacteria</taxon>
        <taxon>Lysobacterales</taxon>
        <taxon>Lysobacteraceae</taxon>
        <taxon>Luteimonas</taxon>
    </lineage>
</organism>
<protein>
    <submittedName>
        <fullName evidence="2">Uncharacterized protein</fullName>
    </submittedName>
</protein>
<evidence type="ECO:0000313" key="3">
    <source>
        <dbReference type="Proteomes" id="UP000218968"/>
    </source>
</evidence>
<evidence type="ECO:0000256" key="1">
    <source>
        <dbReference type="SAM" id="SignalP"/>
    </source>
</evidence>
<dbReference type="RefSeq" id="WP_096297588.1">
    <property type="nucleotide sequence ID" value="NZ_CP023406.1"/>
</dbReference>
<reference evidence="3" key="1">
    <citation type="submission" date="2017-09" db="EMBL/GenBank/DDBJ databases">
        <title>Luteimonas liuhanmingii sp.nov., isolated from the intestinal contents of Tibetan Plateau Pika in Yushu, Qinghai Province, China.</title>
        <authorList>
            <person name="Gui Z."/>
        </authorList>
    </citation>
    <scope>NUCLEOTIDE SEQUENCE [LARGE SCALE GENOMIC DNA]</scope>
    <source>
        <strain evidence="3">100111</strain>
    </source>
</reference>
<feature type="signal peptide" evidence="1">
    <location>
        <begin position="1"/>
        <end position="22"/>
    </location>
</feature>
<keyword evidence="1" id="KW-0732">Signal</keyword>
<sequence>MKLFASLTLSLAVVIGAGAASAQQVRFPSDAHAIRGLGEAVPAAPSISQSPNFRVYEFEKDGVRYVQINTLDDEVLTAVGITKSGAFVLPIGSLSREEVRVASRGAAATATRADGNCPCSAEVVFRDAHVTIVVVYGTGGQVIEVVVIYHEVPR</sequence>
<dbReference type="OrthoDB" id="6001268at2"/>
<dbReference type="KEGG" id="lum:CNR27_07285"/>
<gene>
    <name evidence="2" type="ORF">CNR27_07285</name>
</gene>
<evidence type="ECO:0000313" key="2">
    <source>
        <dbReference type="EMBL" id="ATD67266.1"/>
    </source>
</evidence>